<comment type="similarity">
    <text evidence="2">Belongs to the major facilitator superfamily.</text>
</comment>
<feature type="region of interest" description="Disordered" evidence="8">
    <location>
        <begin position="1"/>
        <end position="49"/>
    </location>
</feature>
<feature type="transmembrane region" description="Helical" evidence="9">
    <location>
        <begin position="168"/>
        <end position="186"/>
    </location>
</feature>
<name>A0A2V1AX10_9ASCO</name>
<feature type="transmembrane region" description="Helical" evidence="9">
    <location>
        <begin position="198"/>
        <end position="218"/>
    </location>
</feature>
<dbReference type="GO" id="GO:0005768">
    <property type="term" value="C:endosome"/>
    <property type="evidence" value="ECO:0007669"/>
    <property type="project" value="TreeGrafter"/>
</dbReference>
<feature type="transmembrane region" description="Helical" evidence="9">
    <location>
        <begin position="144"/>
        <end position="162"/>
    </location>
</feature>
<feature type="transmembrane region" description="Helical" evidence="9">
    <location>
        <begin position="435"/>
        <end position="452"/>
    </location>
</feature>
<dbReference type="OrthoDB" id="4096893at2759"/>
<dbReference type="RefSeq" id="XP_025343274.1">
    <property type="nucleotide sequence ID" value="XM_025488958.1"/>
</dbReference>
<proteinExistence type="inferred from homology"/>
<evidence type="ECO:0000256" key="7">
    <source>
        <dbReference type="ARBA" id="ARBA00023136"/>
    </source>
</evidence>
<evidence type="ECO:0000256" key="6">
    <source>
        <dbReference type="ARBA" id="ARBA00023065"/>
    </source>
</evidence>
<feature type="transmembrane region" description="Helical" evidence="9">
    <location>
        <begin position="73"/>
        <end position="91"/>
    </location>
</feature>
<feature type="transmembrane region" description="Helical" evidence="9">
    <location>
        <begin position="459"/>
        <end position="478"/>
    </location>
</feature>
<evidence type="ECO:0000313" key="11">
    <source>
        <dbReference type="Proteomes" id="UP000244309"/>
    </source>
</evidence>
<keyword evidence="5 9" id="KW-1133">Transmembrane helix</keyword>
<keyword evidence="11" id="KW-1185">Reference proteome</keyword>
<dbReference type="InterPro" id="IPR036259">
    <property type="entry name" value="MFS_trans_sf"/>
</dbReference>
<keyword evidence="6" id="KW-0406">Ion transport</keyword>
<comment type="subcellular location">
    <subcellularLocation>
        <location evidence="1">Endomembrane system</location>
        <topology evidence="1">Multi-pass membrane protein</topology>
    </subcellularLocation>
</comment>
<dbReference type="Proteomes" id="UP000244309">
    <property type="component" value="Unassembled WGS sequence"/>
</dbReference>
<evidence type="ECO:0000256" key="1">
    <source>
        <dbReference type="ARBA" id="ARBA00004127"/>
    </source>
</evidence>
<sequence length="686" mass="76663">MADSKVPPVSNETDDFDKVQISDSNEMKTQSHGSKELNDSSSVASSGTDTSSIVAKSFGIRKSELIMAQMTNWWMKGFFFFTIFIGMYIMMMENDAVRTFSSYATNSYKQHSLMSTIGIIRSVVAAASLPFFARLSDNFGRFELFIVALIFRIIGLLIQSQASDVQKYAAGTVFYGFGNAGMRILWQINLSDASSLRWRLVAIGVLSLQTIINTWSVGEVTSTLLERHSWSFGIALWAFTTPLVCLPYMLFFLFLIMKARRTDSWKQIRQEERDSFIEGSASAKRYHSEMLSDTTFAGKLKGHTKLFGVRLVQTLHAVFWKVDFIGCLLAALVFGFILVPLTLAGGINSKWSRASTIVPLVIGFVLIPVFIVWEAKITKRPMVPFKVMKDRGIWAAFAIGIFSTLNTGMANDYAYPVLLVGMNASKVVAQRTPTLNYFVEGVTMPILGFVLSKVRRTKAFIIFGNFMLFIAMGLFVHFRGTNDGYRAKYYRDGVAIGMCFVGFAQVFIFRVVSVSVQSCTNHEYMATVTALFASFYQIGSALSSSISGAIWTQDMYGTIRGRMEELNVDTSLATLAYQKPYDFIAKYAWGTDPRRAISLAYADVQKKMCIVGLCLCVPMLCFILLLRDNKLTDDQNLDDAAIDPEMGVTAADRGKSRVIFDNDKDYILDFLKRLVGIKPKTASVEN</sequence>
<feature type="transmembrane region" description="Helical" evidence="9">
    <location>
        <begin position="318"/>
        <end position="339"/>
    </location>
</feature>
<dbReference type="PANTHER" id="PTHR23501:SF92">
    <property type="entry name" value="GLUTATHIONE EXCHANGER 1-RELATED"/>
    <property type="match status" value="1"/>
</dbReference>
<dbReference type="Gene3D" id="1.20.1250.20">
    <property type="entry name" value="MFS general substrate transporter like domains"/>
    <property type="match status" value="2"/>
</dbReference>
<dbReference type="Pfam" id="PF07690">
    <property type="entry name" value="MFS_1"/>
    <property type="match status" value="1"/>
</dbReference>
<keyword evidence="3" id="KW-0813">Transport</keyword>
<dbReference type="EMBL" id="PKFO01000007">
    <property type="protein sequence ID" value="PVH22334.1"/>
    <property type="molecule type" value="Genomic_DNA"/>
</dbReference>
<feature type="transmembrane region" description="Helical" evidence="9">
    <location>
        <begin position="393"/>
        <end position="415"/>
    </location>
</feature>
<evidence type="ECO:0000256" key="3">
    <source>
        <dbReference type="ARBA" id="ARBA00022448"/>
    </source>
</evidence>
<dbReference type="SUPFAM" id="SSF103473">
    <property type="entry name" value="MFS general substrate transporter"/>
    <property type="match status" value="1"/>
</dbReference>
<dbReference type="FunFam" id="1.20.1250.20:FF:000197">
    <property type="entry name" value="Siderophore iron transporter 1"/>
    <property type="match status" value="1"/>
</dbReference>
<comment type="caution">
    <text evidence="10">The sequence shown here is derived from an EMBL/GenBank/DDBJ whole genome shotgun (WGS) entry which is preliminary data.</text>
</comment>
<dbReference type="GO" id="GO:0005886">
    <property type="term" value="C:plasma membrane"/>
    <property type="evidence" value="ECO:0007669"/>
    <property type="project" value="TreeGrafter"/>
</dbReference>
<feature type="transmembrane region" description="Helical" evidence="9">
    <location>
        <begin position="493"/>
        <end position="512"/>
    </location>
</feature>
<evidence type="ECO:0008006" key="12">
    <source>
        <dbReference type="Google" id="ProtNLM"/>
    </source>
</evidence>
<feature type="transmembrane region" description="Helical" evidence="9">
    <location>
        <begin position="608"/>
        <end position="626"/>
    </location>
</feature>
<keyword evidence="7 9" id="KW-0472">Membrane</keyword>
<feature type="compositionally biased region" description="Low complexity" evidence="8">
    <location>
        <begin position="39"/>
        <end position="49"/>
    </location>
</feature>
<feature type="transmembrane region" description="Helical" evidence="9">
    <location>
        <begin position="111"/>
        <end position="132"/>
    </location>
</feature>
<feature type="compositionally biased region" description="Polar residues" evidence="8">
    <location>
        <begin position="21"/>
        <end position="32"/>
    </location>
</feature>
<evidence type="ECO:0000256" key="5">
    <source>
        <dbReference type="ARBA" id="ARBA00022989"/>
    </source>
</evidence>
<dbReference type="STRING" id="45357.A0A2V1AX10"/>
<evidence type="ECO:0000256" key="4">
    <source>
        <dbReference type="ARBA" id="ARBA00022692"/>
    </source>
</evidence>
<dbReference type="GO" id="GO:0005774">
    <property type="term" value="C:vacuolar membrane"/>
    <property type="evidence" value="ECO:0007669"/>
    <property type="project" value="TreeGrafter"/>
</dbReference>
<feature type="transmembrane region" description="Helical" evidence="9">
    <location>
        <begin position="524"/>
        <end position="551"/>
    </location>
</feature>
<gene>
    <name evidence="10" type="ORF">CXQ85_005362</name>
</gene>
<reference evidence="10 11" key="1">
    <citation type="submission" date="2017-12" db="EMBL/GenBank/DDBJ databases">
        <title>Genome Sequence of a Multidrug-Resistant Candida haemulonii Isolate from a Patient with Chronic Leg Ulcers in Israel.</title>
        <authorList>
            <person name="Chow N.A."/>
            <person name="Gade L."/>
            <person name="Batra D."/>
            <person name="Rowe L.A."/>
            <person name="Ben-Ami R."/>
            <person name="Loparev V.N."/>
            <person name="Litvintseva A.P."/>
        </authorList>
    </citation>
    <scope>NUCLEOTIDE SEQUENCE [LARGE SCALE GENOMIC DNA]</scope>
    <source>
        <strain evidence="10 11">B11899</strain>
    </source>
</reference>
<evidence type="ECO:0000313" key="10">
    <source>
        <dbReference type="EMBL" id="PVH22334.1"/>
    </source>
</evidence>
<protein>
    <recommendedName>
        <fullName evidence="12">Major facilitator superfamily (MFS) profile domain-containing protein</fullName>
    </recommendedName>
</protein>
<dbReference type="VEuPathDB" id="FungiDB:CXQ85_005362"/>
<accession>A0A2V1AX10</accession>
<dbReference type="AlphaFoldDB" id="A0A2V1AX10"/>
<dbReference type="PANTHER" id="PTHR23501">
    <property type="entry name" value="MAJOR FACILITATOR SUPERFAMILY"/>
    <property type="match status" value="1"/>
</dbReference>
<dbReference type="InterPro" id="IPR011701">
    <property type="entry name" value="MFS"/>
</dbReference>
<evidence type="ECO:0000256" key="9">
    <source>
        <dbReference type="SAM" id="Phobius"/>
    </source>
</evidence>
<keyword evidence="4 9" id="KW-0812">Transmembrane</keyword>
<feature type="transmembrane region" description="Helical" evidence="9">
    <location>
        <begin position="351"/>
        <end position="373"/>
    </location>
</feature>
<evidence type="ECO:0000256" key="8">
    <source>
        <dbReference type="SAM" id="MobiDB-lite"/>
    </source>
</evidence>
<dbReference type="GO" id="GO:0015343">
    <property type="term" value="F:siderophore-iron transmembrane transporter activity"/>
    <property type="evidence" value="ECO:0007669"/>
    <property type="project" value="TreeGrafter"/>
</dbReference>
<evidence type="ECO:0000256" key="2">
    <source>
        <dbReference type="ARBA" id="ARBA00008335"/>
    </source>
</evidence>
<dbReference type="GeneID" id="37010691"/>
<organism evidence="10 11">
    <name type="scientific">Candidozyma haemuli</name>
    <dbReference type="NCBI Taxonomy" id="45357"/>
    <lineage>
        <taxon>Eukaryota</taxon>
        <taxon>Fungi</taxon>
        <taxon>Dikarya</taxon>
        <taxon>Ascomycota</taxon>
        <taxon>Saccharomycotina</taxon>
        <taxon>Pichiomycetes</taxon>
        <taxon>Metschnikowiaceae</taxon>
        <taxon>Candidozyma</taxon>
    </lineage>
</organism>
<feature type="transmembrane region" description="Helical" evidence="9">
    <location>
        <begin position="230"/>
        <end position="256"/>
    </location>
</feature>